<organism evidence="1 2">
    <name type="scientific">Saponaria officinalis</name>
    <name type="common">Common soapwort</name>
    <name type="synonym">Lychnis saponaria</name>
    <dbReference type="NCBI Taxonomy" id="3572"/>
    <lineage>
        <taxon>Eukaryota</taxon>
        <taxon>Viridiplantae</taxon>
        <taxon>Streptophyta</taxon>
        <taxon>Embryophyta</taxon>
        <taxon>Tracheophyta</taxon>
        <taxon>Spermatophyta</taxon>
        <taxon>Magnoliopsida</taxon>
        <taxon>eudicotyledons</taxon>
        <taxon>Gunneridae</taxon>
        <taxon>Pentapetalae</taxon>
        <taxon>Caryophyllales</taxon>
        <taxon>Caryophyllaceae</taxon>
        <taxon>Caryophylleae</taxon>
        <taxon>Saponaria</taxon>
    </lineage>
</organism>
<dbReference type="SUPFAM" id="SSF51197">
    <property type="entry name" value="Clavaminate synthase-like"/>
    <property type="match status" value="1"/>
</dbReference>
<name>A0AAW1J6B7_SAPOF</name>
<dbReference type="AlphaFoldDB" id="A0AAW1J6B7"/>
<accession>A0AAW1J6B7</accession>
<sequence length="69" mass="7408">MVSPSGERLAQLKAFDETKTGVKGLVDTGITTIPSIFIHNFDEPPPSKTKTSTISVPTIDFAGFETDPK</sequence>
<proteinExistence type="predicted"/>
<dbReference type="EMBL" id="JBDFQZ010000008">
    <property type="protein sequence ID" value="KAK9698583.1"/>
    <property type="molecule type" value="Genomic_DNA"/>
</dbReference>
<dbReference type="Gene3D" id="2.60.120.330">
    <property type="entry name" value="B-lactam Antibiotic, Isopenicillin N Synthase, Chain"/>
    <property type="match status" value="1"/>
</dbReference>
<gene>
    <name evidence="1" type="ORF">RND81_08G114900</name>
</gene>
<evidence type="ECO:0000313" key="1">
    <source>
        <dbReference type="EMBL" id="KAK9698583.1"/>
    </source>
</evidence>
<keyword evidence="2" id="KW-1185">Reference proteome</keyword>
<dbReference type="InterPro" id="IPR027443">
    <property type="entry name" value="IPNS-like_sf"/>
</dbReference>
<comment type="caution">
    <text evidence="1">The sequence shown here is derived from an EMBL/GenBank/DDBJ whole genome shotgun (WGS) entry which is preliminary data.</text>
</comment>
<dbReference type="Proteomes" id="UP001443914">
    <property type="component" value="Unassembled WGS sequence"/>
</dbReference>
<protein>
    <submittedName>
        <fullName evidence="1">Uncharacterized protein</fullName>
    </submittedName>
</protein>
<evidence type="ECO:0000313" key="2">
    <source>
        <dbReference type="Proteomes" id="UP001443914"/>
    </source>
</evidence>
<reference evidence="1" key="1">
    <citation type="submission" date="2024-03" db="EMBL/GenBank/DDBJ databases">
        <title>WGS assembly of Saponaria officinalis var. Norfolk2.</title>
        <authorList>
            <person name="Jenkins J."/>
            <person name="Shu S."/>
            <person name="Grimwood J."/>
            <person name="Barry K."/>
            <person name="Goodstein D."/>
            <person name="Schmutz J."/>
            <person name="Leebens-Mack J."/>
            <person name="Osbourn A."/>
        </authorList>
    </citation>
    <scope>NUCLEOTIDE SEQUENCE [LARGE SCALE GENOMIC DNA]</scope>
    <source>
        <strain evidence="1">JIC</strain>
    </source>
</reference>